<evidence type="ECO:0000313" key="3">
    <source>
        <dbReference type="Proteomes" id="UP001235840"/>
    </source>
</evidence>
<protein>
    <recommendedName>
        <fullName evidence="1">TOTE conflict system primase domain-containing protein</fullName>
    </recommendedName>
</protein>
<reference evidence="2 3" key="1">
    <citation type="submission" date="2023-07" db="EMBL/GenBank/DDBJ databases">
        <title>Genomic Encyclopedia of Type Strains, Phase IV (KMG-IV): sequencing the most valuable type-strain genomes for metagenomic binning, comparative biology and taxonomic classification.</title>
        <authorList>
            <person name="Goeker M."/>
        </authorList>
    </citation>
    <scope>NUCLEOTIDE SEQUENCE [LARGE SCALE GENOMIC DNA]</scope>
    <source>
        <strain evidence="2 3">DSM 12751</strain>
    </source>
</reference>
<dbReference type="Proteomes" id="UP001235840">
    <property type="component" value="Unassembled WGS sequence"/>
</dbReference>
<feature type="domain" description="TOTE conflict system primase" evidence="1">
    <location>
        <begin position="32"/>
        <end position="168"/>
    </location>
</feature>
<organism evidence="2 3">
    <name type="scientific">Caldalkalibacillus horti</name>
    <dbReference type="NCBI Taxonomy" id="77523"/>
    <lineage>
        <taxon>Bacteria</taxon>
        <taxon>Bacillati</taxon>
        <taxon>Bacillota</taxon>
        <taxon>Bacilli</taxon>
        <taxon>Bacillales</taxon>
        <taxon>Bacillaceae</taxon>
        <taxon>Caldalkalibacillus</taxon>
    </lineage>
</organism>
<evidence type="ECO:0000313" key="2">
    <source>
        <dbReference type="EMBL" id="MDQ0168210.1"/>
    </source>
</evidence>
<sequence>MKNNQKLIIDKINDLFILPRFKYLIMNDKAEYMTINTYQSKKAVKLNDGIVKRHLEGKATLGVFAGQYLTKFLCFDVDVPDKEKAKWAVYKLVHALIEIGIPQDKIYISHSGNKGYHVDLYFSSPIENRHVKSLYLLVMNQSELLNIDYGQVEYRPTDGQGVKLPLGINFKNGNMFTNKCWYVDYNKGLEPIRNMDYFLSIEKIDSQLIYDILQRQSDNMLDEIVAEQVEESKGYIDSQYQALDIYKQNVDESATIEAIEQLERDGLTQTGMRHNSLYKLAKYYRYLGVTRDECKDMLIEWMNKQDEKFYTTKWDDCLKDIELIVQYIYDNEISMTISKNEIEVDFSEMEQIMGLKSKNEKLIAYCMLIHSKRYSLENGVFYMSYKQMAEASGLVEKSARNLLGKLAEQGIIEVVERNQMVKGNKGQFVTKKPNKYKVNIQLESADNLTFKLVCDDMDYSDSFNDCILQLFDDKQLQVLCTKNQYYEFKNLRGIG</sequence>
<comment type="caution">
    <text evidence="2">The sequence shown here is derived from an EMBL/GenBank/DDBJ whole genome shotgun (WGS) entry which is preliminary data.</text>
</comment>
<accession>A0ABT9W5T7</accession>
<dbReference type="SUPFAM" id="SSF56747">
    <property type="entry name" value="Prim-pol domain"/>
    <property type="match status" value="1"/>
</dbReference>
<gene>
    <name evidence="2" type="ORF">J2S11_004162</name>
</gene>
<dbReference type="EMBL" id="JAUSTY010000025">
    <property type="protein sequence ID" value="MDQ0168210.1"/>
    <property type="molecule type" value="Genomic_DNA"/>
</dbReference>
<dbReference type="Pfam" id="PF22548">
    <property type="entry name" value="AEP-TOTE"/>
    <property type="match status" value="1"/>
</dbReference>
<keyword evidence="3" id="KW-1185">Reference proteome</keyword>
<name>A0ABT9W5T7_9BACI</name>
<evidence type="ECO:0000259" key="1">
    <source>
        <dbReference type="Pfam" id="PF22548"/>
    </source>
</evidence>
<dbReference type="InterPro" id="IPR054347">
    <property type="entry name" value="TOTE_primase"/>
</dbReference>
<dbReference type="RefSeq" id="WP_307397777.1">
    <property type="nucleotide sequence ID" value="NZ_BAAADK010000020.1"/>
</dbReference>
<proteinExistence type="predicted"/>